<comment type="caution">
    <text evidence="3">The sequence shown here is derived from an EMBL/GenBank/DDBJ whole genome shotgun (WGS) entry which is preliminary data.</text>
</comment>
<dbReference type="PANTHER" id="PTHR43674:SF2">
    <property type="entry name" value="BETA-UREIDOPROPIONASE"/>
    <property type="match status" value="1"/>
</dbReference>
<evidence type="ECO:0000259" key="2">
    <source>
        <dbReference type="Pfam" id="PF00795"/>
    </source>
</evidence>
<evidence type="ECO:0000313" key="3">
    <source>
        <dbReference type="EMBL" id="NKM50226.1"/>
    </source>
</evidence>
<evidence type="ECO:0000256" key="1">
    <source>
        <dbReference type="ARBA" id="ARBA00022801"/>
    </source>
</evidence>
<dbReference type="SUPFAM" id="SSF56317">
    <property type="entry name" value="Carbon-nitrogen hydrolase"/>
    <property type="match status" value="1"/>
</dbReference>
<dbReference type="InterPro" id="IPR036526">
    <property type="entry name" value="C-N_Hydrolase_sf"/>
</dbReference>
<name>A0A8I2GXN1_RHILV</name>
<dbReference type="Proteomes" id="UP000662259">
    <property type="component" value="Unassembled WGS sequence"/>
</dbReference>
<organism evidence="3 4">
    <name type="scientific">Rhizobium leguminosarum bv. viciae</name>
    <dbReference type="NCBI Taxonomy" id="387"/>
    <lineage>
        <taxon>Bacteria</taxon>
        <taxon>Pseudomonadati</taxon>
        <taxon>Pseudomonadota</taxon>
        <taxon>Alphaproteobacteria</taxon>
        <taxon>Hyphomicrobiales</taxon>
        <taxon>Rhizobiaceae</taxon>
        <taxon>Rhizobium/Agrobacterium group</taxon>
        <taxon>Rhizobium</taxon>
    </lineage>
</organism>
<dbReference type="GO" id="GO:0016811">
    <property type="term" value="F:hydrolase activity, acting on carbon-nitrogen (but not peptide) bonds, in linear amides"/>
    <property type="evidence" value="ECO:0007669"/>
    <property type="project" value="UniProtKB-ARBA"/>
</dbReference>
<dbReference type="CDD" id="cd07197">
    <property type="entry name" value="nitrilase"/>
    <property type="match status" value="1"/>
</dbReference>
<dbReference type="AlphaFoldDB" id="A0A8I2GXN1"/>
<dbReference type="PANTHER" id="PTHR43674">
    <property type="entry name" value="NITRILASE C965.09-RELATED"/>
    <property type="match status" value="1"/>
</dbReference>
<gene>
    <name evidence="3" type="ORF">GFL91_36035</name>
</gene>
<dbReference type="RefSeq" id="WP_164070364.1">
    <property type="nucleotide sequence ID" value="NZ_JACBGP010000011.1"/>
</dbReference>
<dbReference type="Pfam" id="PF00795">
    <property type="entry name" value="CN_hydrolase"/>
    <property type="match status" value="1"/>
</dbReference>
<evidence type="ECO:0000313" key="4">
    <source>
        <dbReference type="Proteomes" id="UP000662259"/>
    </source>
</evidence>
<proteinExistence type="predicted"/>
<keyword evidence="1 3" id="KW-0378">Hydrolase</keyword>
<feature type="domain" description="CN hydrolase" evidence="2">
    <location>
        <begin position="75"/>
        <end position="243"/>
    </location>
</feature>
<protein>
    <submittedName>
        <fullName evidence="3">Carbon-nitrogen hydrolase family protein</fullName>
    </submittedName>
</protein>
<dbReference type="EMBL" id="WIEZ01000037">
    <property type="protein sequence ID" value="NKM50226.1"/>
    <property type="molecule type" value="Genomic_DNA"/>
</dbReference>
<dbReference type="InterPro" id="IPR050345">
    <property type="entry name" value="Aliph_Amidase/BUP"/>
</dbReference>
<dbReference type="InterPro" id="IPR003010">
    <property type="entry name" value="C-N_Hydrolase"/>
</dbReference>
<accession>A0A8I2GXN1</accession>
<sequence>MPVCAYVEMTDGLQPHGAAWDQFAQALAKRRPDILVMNEMPFGQWLARKEDFAMEDARQSVEIHEAGTAALAALNIPAVITSRPMLLADRLVNEAIVIENGQVRPLHTKTYLPQEPGWSEVSWFSRGDGRFNIQNICGLGVGVLLCTELMFNEHARQYGRCGADLIAVPRATGSAHESWITAGKMASIVSGSYVVSSNRVGHSTDGPRFGGGGFAITPGGDLAGRTETSSSIMLVDIDAQVSARQRQEYPCYVDDLHDPGGIGVPDIDI</sequence>
<reference evidence="3" key="1">
    <citation type="submission" date="2019-10" db="EMBL/GenBank/DDBJ databases">
        <title>Rhizobium leguminosarum symbiovar viciae collection.</title>
        <authorList>
            <person name="Boivin S."/>
            <person name="Lepetit M."/>
        </authorList>
    </citation>
    <scope>NUCLEOTIDE SEQUENCE</scope>
    <source>
        <strain evidence="3">L143</strain>
    </source>
</reference>
<dbReference type="Gene3D" id="3.60.110.10">
    <property type="entry name" value="Carbon-nitrogen hydrolase"/>
    <property type="match status" value="1"/>
</dbReference>